<name>A0A6A5Z730_9PLEO</name>
<evidence type="ECO:0000313" key="2">
    <source>
        <dbReference type="EMBL" id="KAF2114597.1"/>
    </source>
</evidence>
<protein>
    <submittedName>
        <fullName evidence="2">Uncharacterized protein</fullName>
    </submittedName>
</protein>
<evidence type="ECO:0000256" key="1">
    <source>
        <dbReference type="SAM" id="MobiDB-lite"/>
    </source>
</evidence>
<evidence type="ECO:0000313" key="3">
    <source>
        <dbReference type="Proteomes" id="UP000799770"/>
    </source>
</evidence>
<dbReference type="Proteomes" id="UP000799770">
    <property type="component" value="Unassembled WGS sequence"/>
</dbReference>
<dbReference type="EMBL" id="ML977325">
    <property type="protein sequence ID" value="KAF2114597.1"/>
    <property type="molecule type" value="Genomic_DNA"/>
</dbReference>
<reference evidence="2" key="1">
    <citation type="journal article" date="2020" name="Stud. Mycol.">
        <title>101 Dothideomycetes genomes: a test case for predicting lifestyles and emergence of pathogens.</title>
        <authorList>
            <person name="Haridas S."/>
            <person name="Albert R."/>
            <person name="Binder M."/>
            <person name="Bloem J."/>
            <person name="Labutti K."/>
            <person name="Salamov A."/>
            <person name="Andreopoulos B."/>
            <person name="Baker S."/>
            <person name="Barry K."/>
            <person name="Bills G."/>
            <person name="Bluhm B."/>
            <person name="Cannon C."/>
            <person name="Castanera R."/>
            <person name="Culley D."/>
            <person name="Daum C."/>
            <person name="Ezra D."/>
            <person name="Gonzalez J."/>
            <person name="Henrissat B."/>
            <person name="Kuo A."/>
            <person name="Liang C."/>
            <person name="Lipzen A."/>
            <person name="Lutzoni F."/>
            <person name="Magnuson J."/>
            <person name="Mondo S."/>
            <person name="Nolan M."/>
            <person name="Ohm R."/>
            <person name="Pangilinan J."/>
            <person name="Park H.-J."/>
            <person name="Ramirez L."/>
            <person name="Alfaro M."/>
            <person name="Sun H."/>
            <person name="Tritt A."/>
            <person name="Yoshinaga Y."/>
            <person name="Zwiers L.-H."/>
            <person name="Turgeon B."/>
            <person name="Goodwin S."/>
            <person name="Spatafora J."/>
            <person name="Crous P."/>
            <person name="Grigoriev I."/>
        </authorList>
    </citation>
    <scope>NUCLEOTIDE SEQUENCE</scope>
    <source>
        <strain evidence="2">CBS 627.86</strain>
    </source>
</reference>
<feature type="compositionally biased region" description="Low complexity" evidence="1">
    <location>
        <begin position="171"/>
        <end position="181"/>
    </location>
</feature>
<organism evidence="2 3">
    <name type="scientific">Lophiotrema nucula</name>
    <dbReference type="NCBI Taxonomy" id="690887"/>
    <lineage>
        <taxon>Eukaryota</taxon>
        <taxon>Fungi</taxon>
        <taxon>Dikarya</taxon>
        <taxon>Ascomycota</taxon>
        <taxon>Pezizomycotina</taxon>
        <taxon>Dothideomycetes</taxon>
        <taxon>Pleosporomycetidae</taxon>
        <taxon>Pleosporales</taxon>
        <taxon>Lophiotremataceae</taxon>
        <taxon>Lophiotrema</taxon>
    </lineage>
</organism>
<dbReference type="AlphaFoldDB" id="A0A6A5Z730"/>
<gene>
    <name evidence="2" type="ORF">BDV96DRAFT_647292</name>
</gene>
<feature type="region of interest" description="Disordered" evidence="1">
    <location>
        <begin position="160"/>
        <end position="185"/>
    </location>
</feature>
<feature type="region of interest" description="Disordered" evidence="1">
    <location>
        <begin position="341"/>
        <end position="360"/>
    </location>
</feature>
<sequence>MSSAPYTATTFALQLNVPATDMDDDMEFSRRLQLGSENGAESSEHAQSMVTHAQDGVAMAITGDDVADAIAEAILINAASTCNSPAANEDTEDYEESDEKSVDVTIDVARRVHFPIPPTEIDVDPLQDLLKESIRYEWQEETLRGRQPDSWAWVSQNTHNGSFSTSERPETPYNYPTTPSPTRHHRSIRDTISRLSHHTPNFHRIGSPDTFTPHTPGSPLPNVWSSISTADNAKLQGRLSQNASRAAHGEQWIWISEDHPEREDNRRPGDATLNVSAYLKRTRSDATLRKKSYNMRTGGASGRTSPLVNEWGAITTAREGGDGDEEDVESMGCQTVVSRMGSPVDRCQTPTLRRSPVKRERKKGLLQRTLLKTFGKKLGRERCG</sequence>
<proteinExistence type="predicted"/>
<keyword evidence="3" id="KW-1185">Reference proteome</keyword>
<accession>A0A6A5Z730</accession>